<name>A0ABV2ASE7_9EUKA</name>
<keyword evidence="1" id="KW-0175">Coiled coil</keyword>
<dbReference type="EMBL" id="JBDODL010002594">
    <property type="protein sequence ID" value="MES1922328.1"/>
    <property type="molecule type" value="Genomic_DNA"/>
</dbReference>
<keyword evidence="2" id="KW-0812">Transmembrane</keyword>
<evidence type="ECO:0000256" key="1">
    <source>
        <dbReference type="SAM" id="Coils"/>
    </source>
</evidence>
<keyword evidence="4" id="KW-1185">Reference proteome</keyword>
<evidence type="ECO:0000313" key="4">
    <source>
        <dbReference type="Proteomes" id="UP001439008"/>
    </source>
</evidence>
<dbReference type="Proteomes" id="UP001439008">
    <property type="component" value="Unassembled WGS sequence"/>
</dbReference>
<feature type="transmembrane region" description="Helical" evidence="2">
    <location>
        <begin position="6"/>
        <end position="23"/>
    </location>
</feature>
<feature type="coiled-coil region" evidence="1">
    <location>
        <begin position="68"/>
        <end position="95"/>
    </location>
</feature>
<evidence type="ECO:0000313" key="3">
    <source>
        <dbReference type="EMBL" id="MES1922328.1"/>
    </source>
</evidence>
<proteinExistence type="predicted"/>
<keyword evidence="2" id="KW-1133">Transmembrane helix</keyword>
<organism evidence="3 4">
    <name type="scientific">Bonamia ostreae</name>
    <dbReference type="NCBI Taxonomy" id="126728"/>
    <lineage>
        <taxon>Eukaryota</taxon>
        <taxon>Sar</taxon>
        <taxon>Rhizaria</taxon>
        <taxon>Endomyxa</taxon>
        <taxon>Ascetosporea</taxon>
        <taxon>Haplosporida</taxon>
        <taxon>Bonamia</taxon>
    </lineage>
</organism>
<sequence>MGVIALIGLLVVIFSIYCTFYIFNKLCQRRRGRCENVSLSYHNIHKGLSAVNIIPELHTDGLETIRENLELSEEMREVCDHYERVEENVDDLKIDLINTSQCVDVISSVNDTYLNPI</sequence>
<comment type="caution">
    <text evidence="3">The sequence shown here is derived from an EMBL/GenBank/DDBJ whole genome shotgun (WGS) entry which is preliminary data.</text>
</comment>
<keyword evidence="2" id="KW-0472">Membrane</keyword>
<gene>
    <name evidence="3" type="ORF">MHBO_003836</name>
</gene>
<accession>A0ABV2ASE7</accession>
<reference evidence="3 4" key="1">
    <citation type="journal article" date="2024" name="BMC Biol.">
        <title>Comparative genomics of Ascetosporea gives new insight into the evolutionary basis for animal parasitism in Rhizaria.</title>
        <authorList>
            <person name="Hiltunen Thoren M."/>
            <person name="Onut-Brannstrom I."/>
            <person name="Alfjorden A."/>
            <person name="Peckova H."/>
            <person name="Swords F."/>
            <person name="Hooper C."/>
            <person name="Holzer A.S."/>
            <person name="Bass D."/>
            <person name="Burki F."/>
        </authorList>
    </citation>
    <scope>NUCLEOTIDE SEQUENCE [LARGE SCALE GENOMIC DNA]</scope>
    <source>
        <strain evidence="3">20-A016</strain>
    </source>
</reference>
<evidence type="ECO:0000256" key="2">
    <source>
        <dbReference type="SAM" id="Phobius"/>
    </source>
</evidence>
<protein>
    <submittedName>
        <fullName evidence="3">Uncharacterized protein</fullName>
    </submittedName>
</protein>